<name>A0A075GCJ3_9ARCH</name>
<feature type="transmembrane region" description="Helical" evidence="5">
    <location>
        <begin position="87"/>
        <end position="107"/>
    </location>
</feature>
<dbReference type="SMART" id="SM00228">
    <property type="entry name" value="PDZ"/>
    <property type="match status" value="1"/>
</dbReference>
<dbReference type="PRINTS" id="PR01000">
    <property type="entry name" value="SREBPS2PTASE"/>
</dbReference>
<keyword evidence="2 5" id="KW-0812">Transmembrane</keyword>
<dbReference type="GO" id="GO:0012505">
    <property type="term" value="C:endomembrane system"/>
    <property type="evidence" value="ECO:0007669"/>
    <property type="project" value="UniProtKB-SubCell"/>
</dbReference>
<dbReference type="Gene3D" id="2.30.42.10">
    <property type="match status" value="1"/>
</dbReference>
<sequence>MEDKDSNFDLRFPLVIIKTSRGQSLLEKLSKFRFISVLSWISLFLMPIFSLLAISILLLTASLYLSFPEVREIARETGPQGALLIPGINPYLPIIYGWIAIFIGLVIHELSHGVIARAVDVPVRSSGVMLFLFLPIGAFVEVDDTKLDSTSFTKSGRIIAAGAGSNIVVGLISLLLLVGVVNTMEPVADGIPVSQIVVDSPANIAGLLPGDIVTHLNNIPVTDSDSFSQNFDSLSPGDSIVLTIQRQSVTSDYEIVLSGRPDNPEEAFIGIMRPSVDIDESLSRYQNGLSLSPNILVYFSFPSSDSYSVPFSSSMQNFYTSSLGNQYTVLTNLLFWVWFINFNLGIFNALPLGPLDGGQAFKRGLKSITKNKISPHRIDYVSRLVSFSILFLILSMFLLPYLP</sequence>
<dbReference type="Pfam" id="PF02163">
    <property type="entry name" value="Peptidase_M50"/>
    <property type="match status" value="1"/>
</dbReference>
<evidence type="ECO:0000259" key="6">
    <source>
        <dbReference type="SMART" id="SM00228"/>
    </source>
</evidence>
<evidence type="ECO:0000256" key="2">
    <source>
        <dbReference type="ARBA" id="ARBA00022692"/>
    </source>
</evidence>
<dbReference type="PANTHER" id="PTHR13325:SF3">
    <property type="entry name" value="MEMBRANE-BOUND TRANSCRIPTION FACTOR SITE-2 PROTEASE"/>
    <property type="match status" value="1"/>
</dbReference>
<evidence type="ECO:0000256" key="3">
    <source>
        <dbReference type="ARBA" id="ARBA00022989"/>
    </source>
</evidence>
<dbReference type="InterPro" id="IPR036034">
    <property type="entry name" value="PDZ_sf"/>
</dbReference>
<feature type="transmembrane region" description="Helical" evidence="5">
    <location>
        <begin position="380"/>
        <end position="402"/>
    </location>
</feature>
<dbReference type="AlphaFoldDB" id="A0A075GCJ3"/>
<comment type="subcellular location">
    <subcellularLocation>
        <location evidence="1">Endomembrane system</location>
        <topology evidence="1">Multi-pass membrane protein</topology>
    </subcellularLocation>
</comment>
<feature type="transmembrane region" description="Helical" evidence="5">
    <location>
        <begin position="119"/>
        <end position="138"/>
    </location>
</feature>
<dbReference type="PANTHER" id="PTHR13325">
    <property type="entry name" value="PROTEASE M50 MEMBRANE-BOUND TRANSCRIPTION FACTOR SITE 2 PROTEASE"/>
    <property type="match status" value="1"/>
</dbReference>
<dbReference type="InterPro" id="IPR008915">
    <property type="entry name" value="Peptidase_M50"/>
</dbReference>
<dbReference type="CDD" id="cd05709">
    <property type="entry name" value="S2P-M50"/>
    <property type="match status" value="1"/>
</dbReference>
<feature type="transmembrane region" description="Helical" evidence="5">
    <location>
        <begin position="37"/>
        <end position="67"/>
    </location>
</feature>
<reference evidence="7" key="1">
    <citation type="journal article" date="2014" name="Genome Biol. Evol.">
        <title>Pangenome evidence for extensive interdomain horizontal transfer affecting lineage core and shell genes in uncultured planktonic thaumarchaeota and euryarchaeota.</title>
        <authorList>
            <person name="Deschamps P."/>
            <person name="Zivanovic Y."/>
            <person name="Moreira D."/>
            <person name="Rodriguez-Valera F."/>
            <person name="Lopez-Garcia P."/>
        </authorList>
    </citation>
    <scope>NUCLEOTIDE SEQUENCE</scope>
</reference>
<dbReference type="GO" id="GO:0016020">
    <property type="term" value="C:membrane"/>
    <property type="evidence" value="ECO:0007669"/>
    <property type="project" value="InterPro"/>
</dbReference>
<evidence type="ECO:0000256" key="5">
    <source>
        <dbReference type="SAM" id="Phobius"/>
    </source>
</evidence>
<dbReference type="InterPro" id="IPR001478">
    <property type="entry name" value="PDZ"/>
</dbReference>
<feature type="domain" description="PDZ" evidence="6">
    <location>
        <begin position="174"/>
        <end position="248"/>
    </location>
</feature>
<dbReference type="GO" id="GO:0004222">
    <property type="term" value="F:metalloendopeptidase activity"/>
    <property type="evidence" value="ECO:0007669"/>
    <property type="project" value="InterPro"/>
</dbReference>
<dbReference type="EMBL" id="KF900562">
    <property type="protein sequence ID" value="AIE99377.1"/>
    <property type="molecule type" value="Genomic_DNA"/>
</dbReference>
<keyword evidence="3 5" id="KW-1133">Transmembrane helix</keyword>
<proteinExistence type="predicted"/>
<feature type="transmembrane region" description="Helical" evidence="5">
    <location>
        <begin position="158"/>
        <end position="181"/>
    </location>
</feature>
<dbReference type="Pfam" id="PF17820">
    <property type="entry name" value="PDZ_6"/>
    <property type="match status" value="1"/>
</dbReference>
<protein>
    <submittedName>
        <fullName evidence="7">Peptidase M50</fullName>
    </submittedName>
</protein>
<organism evidence="7">
    <name type="scientific">uncultured marine thaumarchaeote KM3_10_C07</name>
    <dbReference type="NCBI Taxonomy" id="1455986"/>
    <lineage>
        <taxon>Archaea</taxon>
        <taxon>Nitrososphaerota</taxon>
        <taxon>environmental samples</taxon>
    </lineage>
</organism>
<keyword evidence="4 5" id="KW-0472">Membrane</keyword>
<accession>A0A075GCJ3</accession>
<evidence type="ECO:0000256" key="4">
    <source>
        <dbReference type="ARBA" id="ARBA00023136"/>
    </source>
</evidence>
<evidence type="ECO:0000256" key="1">
    <source>
        <dbReference type="ARBA" id="ARBA00004127"/>
    </source>
</evidence>
<dbReference type="GO" id="GO:0005737">
    <property type="term" value="C:cytoplasm"/>
    <property type="evidence" value="ECO:0007669"/>
    <property type="project" value="TreeGrafter"/>
</dbReference>
<dbReference type="GO" id="GO:0031293">
    <property type="term" value="P:membrane protein intracellular domain proteolysis"/>
    <property type="evidence" value="ECO:0007669"/>
    <property type="project" value="TreeGrafter"/>
</dbReference>
<dbReference type="InterPro" id="IPR041489">
    <property type="entry name" value="PDZ_6"/>
</dbReference>
<dbReference type="InterPro" id="IPR001193">
    <property type="entry name" value="MBTPS2"/>
</dbReference>
<evidence type="ECO:0000313" key="7">
    <source>
        <dbReference type="EMBL" id="AIE99377.1"/>
    </source>
</evidence>
<dbReference type="SUPFAM" id="SSF50156">
    <property type="entry name" value="PDZ domain-like"/>
    <property type="match status" value="1"/>
</dbReference>